<dbReference type="PANTHER" id="PTHR48062:SF4">
    <property type="entry name" value="RECEPTOR-LIKE PROTEIN 2-RELATED"/>
    <property type="match status" value="1"/>
</dbReference>
<evidence type="ECO:0000259" key="15">
    <source>
        <dbReference type="Pfam" id="PF23598"/>
    </source>
</evidence>
<keyword evidence="11" id="KW-0325">Glycoprotein</keyword>
<keyword evidence="8 13" id="KW-1133">Transmembrane helix</keyword>
<dbReference type="EMBL" id="GBRH01230096">
    <property type="protein sequence ID" value="JAD67799.1"/>
    <property type="molecule type" value="Transcribed_RNA"/>
</dbReference>
<evidence type="ECO:0000256" key="12">
    <source>
        <dbReference type="SAM" id="MobiDB-lite"/>
    </source>
</evidence>
<evidence type="ECO:0000256" key="10">
    <source>
        <dbReference type="ARBA" id="ARBA00023170"/>
    </source>
</evidence>
<evidence type="ECO:0000256" key="8">
    <source>
        <dbReference type="ARBA" id="ARBA00022989"/>
    </source>
</evidence>
<reference evidence="16" key="2">
    <citation type="journal article" date="2015" name="Data Brief">
        <title>Shoot transcriptome of the giant reed, Arundo donax.</title>
        <authorList>
            <person name="Barrero R.A."/>
            <person name="Guerrero F.D."/>
            <person name="Moolhuijzen P."/>
            <person name="Goolsby J.A."/>
            <person name="Tidwell J."/>
            <person name="Bellgard S.E."/>
            <person name="Bellgard M.I."/>
        </authorList>
    </citation>
    <scope>NUCLEOTIDE SEQUENCE</scope>
    <source>
        <tissue evidence="16">Shoot tissue taken approximately 20 cm above the soil surface</tissue>
    </source>
</reference>
<dbReference type="InterPro" id="IPR051502">
    <property type="entry name" value="RLP_Defense_Trigger"/>
</dbReference>
<dbReference type="InterPro" id="IPR055414">
    <property type="entry name" value="LRR_R13L4/SHOC2-like"/>
</dbReference>
<dbReference type="InterPro" id="IPR003591">
    <property type="entry name" value="Leu-rich_rpt_typical-subtyp"/>
</dbReference>
<evidence type="ECO:0000256" key="2">
    <source>
        <dbReference type="ARBA" id="ARBA00009592"/>
    </source>
</evidence>
<dbReference type="FunFam" id="3.80.10.10:FF:000470">
    <property type="entry name" value="LRR receptor-like serine/threonine-protein kinase RPK2"/>
    <property type="match status" value="1"/>
</dbReference>
<dbReference type="PRINTS" id="PR00019">
    <property type="entry name" value="LEURICHRPT"/>
</dbReference>
<keyword evidence="6" id="KW-0732">Signal</keyword>
<reference evidence="16" key="1">
    <citation type="submission" date="2014-09" db="EMBL/GenBank/DDBJ databases">
        <authorList>
            <person name="Magalhaes I.L.F."/>
            <person name="Oliveira U."/>
            <person name="Santos F.R."/>
            <person name="Vidigal T.H.D.A."/>
            <person name="Brescovit A.D."/>
            <person name="Santos A.J."/>
        </authorList>
    </citation>
    <scope>NUCLEOTIDE SEQUENCE</scope>
    <source>
        <tissue evidence="16">Shoot tissue taken approximately 20 cm above the soil surface</tissue>
    </source>
</reference>
<feature type="region of interest" description="Disordered" evidence="12">
    <location>
        <begin position="1"/>
        <end position="25"/>
    </location>
</feature>
<sequence>MEDKHAATTANRDQQFPGNTKISSSSCNNEPLMRLPFPALVSLLLLQAQLPSLAAHTGSCAEQDKSCLLRFLAGLSRDGGLAVSWRNSTDCCSWQGITCNGDGTVIEMSLPHRGLEGQVSPALGGLTGLSRLNLSHNSLSGGLPFQQLMSSSSIVVLDVSFNWLNGGLLQDQSWSMSSPELPLQVLNISSNLFVGEFPSATCKAMKNLVALNASNNSFTGGIPTHFCNISRSFAILDISHNQFSGSVPPGLVNCSMLRVLNAGHNNLSGALLDELFSGTPFLEHLSLRSNALRGTLDGSHTVKLIILTTLDLGGNKFSGKIPDSIGQLKRLEELYLDSNSMYGELPSALGNCTNLTTIDLKSNSLNGDLGKINFSNLLNLKTLDLYMNNFTGAIPESIYSCSHLTALRLSANHFNGELSPGLGNLKYLTFLSLGNNSFANITNALQILKSCRNLTILLVGGNFMGEAIPQDETIDGFENLRFLNINRCSLFGRIPIWLSKLTHLEMLIISNNRLTGPIPGWINSLSHLFYLDVSNNSLTGEIPITLMEMPMLKSVNTSAYLDPRHIDLSMYRDPSLQYHVLTAFPTFLNISYNNFIGVIPQQIGQIKMLAILDFIFSNLSGHIPETFCNLTNLQVLDLSSNHLTGAIPLALNKLHFLSAFNVSNNELEGPIPTGGQFDTFDSSSFDGNTELCGSILLRQCDSAEVVPVSRLSSKRCSVRVMFSIAFGMFFGVGVLLDHIVLSRLRLLQF</sequence>
<organism evidence="16">
    <name type="scientific">Arundo donax</name>
    <name type="common">Giant reed</name>
    <name type="synonym">Donax arundinaceus</name>
    <dbReference type="NCBI Taxonomy" id="35708"/>
    <lineage>
        <taxon>Eukaryota</taxon>
        <taxon>Viridiplantae</taxon>
        <taxon>Streptophyta</taxon>
        <taxon>Embryophyta</taxon>
        <taxon>Tracheophyta</taxon>
        <taxon>Spermatophyta</taxon>
        <taxon>Magnoliopsida</taxon>
        <taxon>Liliopsida</taxon>
        <taxon>Poales</taxon>
        <taxon>Poaceae</taxon>
        <taxon>PACMAD clade</taxon>
        <taxon>Arundinoideae</taxon>
        <taxon>Arundineae</taxon>
        <taxon>Arundo</taxon>
    </lineage>
</organism>
<keyword evidence="4" id="KW-0433">Leucine-rich repeat</keyword>
<dbReference type="Pfam" id="PF08263">
    <property type="entry name" value="LRRNT_2"/>
    <property type="match status" value="1"/>
</dbReference>
<feature type="compositionally biased region" description="Polar residues" evidence="12">
    <location>
        <begin position="8"/>
        <end position="25"/>
    </location>
</feature>
<evidence type="ECO:0000256" key="6">
    <source>
        <dbReference type="ARBA" id="ARBA00022729"/>
    </source>
</evidence>
<dbReference type="SUPFAM" id="SSF52058">
    <property type="entry name" value="L domain-like"/>
    <property type="match status" value="2"/>
</dbReference>
<dbReference type="FunFam" id="3.80.10.10:FF:000213">
    <property type="entry name" value="Tyrosine-sulfated glycopeptide receptor 1"/>
    <property type="match status" value="1"/>
</dbReference>
<keyword evidence="10" id="KW-0675">Receptor</keyword>
<evidence type="ECO:0000259" key="14">
    <source>
        <dbReference type="Pfam" id="PF08263"/>
    </source>
</evidence>
<evidence type="ECO:0000256" key="7">
    <source>
        <dbReference type="ARBA" id="ARBA00022737"/>
    </source>
</evidence>
<dbReference type="GO" id="GO:0051606">
    <property type="term" value="P:detection of stimulus"/>
    <property type="evidence" value="ECO:0007669"/>
    <property type="project" value="UniProtKB-ARBA"/>
</dbReference>
<dbReference type="InterPro" id="IPR013210">
    <property type="entry name" value="LRR_N_plant-typ"/>
</dbReference>
<dbReference type="Pfam" id="PF13855">
    <property type="entry name" value="LRR_8"/>
    <property type="match status" value="1"/>
</dbReference>
<accession>A0A0A9BUS3</accession>
<keyword evidence="9 13" id="KW-0472">Membrane</keyword>
<dbReference type="InterPro" id="IPR001611">
    <property type="entry name" value="Leu-rich_rpt"/>
</dbReference>
<evidence type="ECO:0000256" key="3">
    <source>
        <dbReference type="ARBA" id="ARBA00022475"/>
    </source>
</evidence>
<keyword evidence="3" id="KW-1003">Cell membrane</keyword>
<dbReference type="Gene3D" id="3.80.10.10">
    <property type="entry name" value="Ribonuclease Inhibitor"/>
    <property type="match status" value="4"/>
</dbReference>
<evidence type="ECO:0000256" key="9">
    <source>
        <dbReference type="ARBA" id="ARBA00023136"/>
    </source>
</evidence>
<dbReference type="SUPFAM" id="SSF52047">
    <property type="entry name" value="RNI-like"/>
    <property type="match status" value="1"/>
</dbReference>
<evidence type="ECO:0000256" key="4">
    <source>
        <dbReference type="ARBA" id="ARBA00022614"/>
    </source>
</evidence>
<comment type="subcellular location">
    <subcellularLocation>
        <location evidence="1">Cell membrane</location>
        <topology evidence="1">Single-pass type I membrane protein</topology>
    </subcellularLocation>
</comment>
<evidence type="ECO:0000256" key="5">
    <source>
        <dbReference type="ARBA" id="ARBA00022692"/>
    </source>
</evidence>
<feature type="domain" description="Disease resistance R13L4/SHOC-2-like LRR" evidence="15">
    <location>
        <begin position="375"/>
        <end position="556"/>
    </location>
</feature>
<dbReference type="Pfam" id="PF00560">
    <property type="entry name" value="LRR_1"/>
    <property type="match status" value="3"/>
</dbReference>
<comment type="similarity">
    <text evidence="2">Belongs to the RLP family.</text>
</comment>
<dbReference type="InterPro" id="IPR032675">
    <property type="entry name" value="LRR_dom_sf"/>
</dbReference>
<keyword evidence="5 13" id="KW-0812">Transmembrane</keyword>
<evidence type="ECO:0000313" key="16">
    <source>
        <dbReference type="EMBL" id="JAD67799.1"/>
    </source>
</evidence>
<evidence type="ECO:0000256" key="13">
    <source>
        <dbReference type="SAM" id="Phobius"/>
    </source>
</evidence>
<proteinExistence type="inferred from homology"/>
<dbReference type="FunFam" id="3.80.10.10:FF:000403">
    <property type="entry name" value="Receptor-like protein 2"/>
    <property type="match status" value="1"/>
</dbReference>
<feature type="transmembrane region" description="Helical" evidence="13">
    <location>
        <begin position="720"/>
        <end position="741"/>
    </location>
</feature>
<dbReference type="AlphaFoldDB" id="A0A0A9BUS3"/>
<evidence type="ECO:0000256" key="1">
    <source>
        <dbReference type="ARBA" id="ARBA00004251"/>
    </source>
</evidence>
<dbReference type="PANTHER" id="PTHR48062">
    <property type="entry name" value="RECEPTOR-LIKE PROTEIN 14"/>
    <property type="match status" value="1"/>
</dbReference>
<name>A0A0A9BUS3_ARUDO</name>
<dbReference type="GO" id="GO:0005886">
    <property type="term" value="C:plasma membrane"/>
    <property type="evidence" value="ECO:0007669"/>
    <property type="project" value="UniProtKB-SubCell"/>
</dbReference>
<feature type="domain" description="Leucine-rich repeat-containing N-terminal plant-type" evidence="14">
    <location>
        <begin position="62"/>
        <end position="100"/>
    </location>
</feature>
<dbReference type="Pfam" id="PF23598">
    <property type="entry name" value="LRR_14"/>
    <property type="match status" value="1"/>
</dbReference>
<evidence type="ECO:0000256" key="11">
    <source>
        <dbReference type="ARBA" id="ARBA00023180"/>
    </source>
</evidence>
<dbReference type="SMART" id="SM00369">
    <property type="entry name" value="LRR_TYP"/>
    <property type="match status" value="5"/>
</dbReference>
<dbReference type="PROSITE" id="PS51450">
    <property type="entry name" value="LRR"/>
    <property type="match status" value="1"/>
</dbReference>
<keyword evidence="7" id="KW-0677">Repeat</keyword>
<protein>
    <submittedName>
        <fullName evidence="16">Uncharacterized protein</fullName>
    </submittedName>
</protein>